<dbReference type="PANTHER" id="PTHR10694">
    <property type="entry name" value="LYSINE-SPECIFIC DEMETHYLASE"/>
    <property type="match status" value="1"/>
</dbReference>
<name>A0A8J4LWK8_9CHLO</name>
<dbReference type="PROSITE" id="PS51183">
    <property type="entry name" value="JMJN"/>
    <property type="match status" value="1"/>
</dbReference>
<comment type="caution">
    <text evidence="2">The sequence shown here is derived from an EMBL/GenBank/DDBJ whole genome shotgun (WGS) entry which is preliminary data.</text>
</comment>
<dbReference type="Proteomes" id="UP000722791">
    <property type="component" value="Unassembled WGS sequence"/>
</dbReference>
<evidence type="ECO:0000256" key="1">
    <source>
        <dbReference type="SAM" id="MobiDB-lite"/>
    </source>
</evidence>
<dbReference type="PRINTS" id="PR00929">
    <property type="entry name" value="ATHOOK"/>
</dbReference>
<dbReference type="Pfam" id="PF02373">
    <property type="entry name" value="JmjC"/>
    <property type="match status" value="1"/>
</dbReference>
<proteinExistence type="predicted"/>
<dbReference type="GO" id="GO:0003677">
    <property type="term" value="F:DNA binding"/>
    <property type="evidence" value="ECO:0007669"/>
    <property type="project" value="InterPro"/>
</dbReference>
<dbReference type="SMART" id="SM00384">
    <property type="entry name" value="AT_hook"/>
    <property type="match status" value="3"/>
</dbReference>
<dbReference type="AlphaFoldDB" id="A0A8J4LWK8"/>
<dbReference type="InterPro" id="IPR003349">
    <property type="entry name" value="JmjN"/>
</dbReference>
<evidence type="ECO:0000313" key="3">
    <source>
        <dbReference type="Proteomes" id="UP000722791"/>
    </source>
</evidence>
<sequence length="668" mass="71168">MRECPVLHATLDDIQKPFEAFIEKHETKIAQAGIAKIVAPDGWSPRRQGYSDDLDFLIERPIRQHATGSRGLYRGLYIEEAPLSLRRGFRPQALAAENQPPPATDPRDLERKFWKNVTLRPPLYGADILGSLFDEDCSGWNLRRLDTVLSRVLHEAGHSLPGVSEPYLYFGMWRSTFAWHTEDLDLYSVNYLHFGAPKQWYCIPPASRKRFEGLVKGMLPDIFKACPEFFRHKELIISPQLLDTFAIPYIKAIQEPGEFIINFPGAYHAGYNCGYNCAESVNFGTRRWVPLGAAAAVCKCNPDSVTIDMRLFRDLVPAWLLPPSIFQDTSSEEEGVGEEVGEEVTERPSNWNGHLGPHRTGGRCAMGGAVTSLADEGVAAAALAPPRRRGRPRKRPFPADIGAGMVDTAAAATVPDAKRQCIMQDGGCCGPSAVVASTPLGRGLPPRAATAAAGAAAGADFAASAVVANQAVDDLAGSGGATGNAVLHVAPPGLRRRGRPPKHLLTGTGGHTAAGIAVVSPMAATPPMAEPAPPKRRRGRPRKHPLLQQPQTTMAAAIPGLAVVAPIHVTTFAVAPAASVAPTAFQGLLARGAVNGDGVGVGDIRNAGSIDTAAGMLAIQYGGFGGAGAAAVAGSSSIKRPQLAGLCELPWPESFVLDALRFQRCDKD</sequence>
<dbReference type="GO" id="GO:0000785">
    <property type="term" value="C:chromatin"/>
    <property type="evidence" value="ECO:0007669"/>
    <property type="project" value="TreeGrafter"/>
</dbReference>
<dbReference type="Gene3D" id="2.60.120.650">
    <property type="entry name" value="Cupin"/>
    <property type="match status" value="1"/>
</dbReference>
<feature type="compositionally biased region" description="Basic residues" evidence="1">
    <location>
        <begin position="534"/>
        <end position="543"/>
    </location>
</feature>
<dbReference type="PANTHER" id="PTHR10694:SF7">
    <property type="entry name" value="[HISTONE H3]-TRIMETHYL-L-LYSINE(9) DEMETHYLASE"/>
    <property type="match status" value="1"/>
</dbReference>
<dbReference type="SMART" id="SM00558">
    <property type="entry name" value="JmjC"/>
    <property type="match status" value="1"/>
</dbReference>
<protein>
    <submittedName>
        <fullName evidence="2">Uncharacterized protein</fullName>
    </submittedName>
</protein>
<organism evidence="2 3">
    <name type="scientific">Volvox reticuliferus</name>
    <dbReference type="NCBI Taxonomy" id="1737510"/>
    <lineage>
        <taxon>Eukaryota</taxon>
        <taxon>Viridiplantae</taxon>
        <taxon>Chlorophyta</taxon>
        <taxon>core chlorophytes</taxon>
        <taxon>Chlorophyceae</taxon>
        <taxon>CS clade</taxon>
        <taxon>Chlamydomonadales</taxon>
        <taxon>Volvocaceae</taxon>
        <taxon>Volvox</taxon>
    </lineage>
</organism>
<dbReference type="SUPFAM" id="SSF51197">
    <property type="entry name" value="Clavaminate synthase-like"/>
    <property type="match status" value="1"/>
</dbReference>
<evidence type="ECO:0000313" key="2">
    <source>
        <dbReference type="EMBL" id="GIM13086.1"/>
    </source>
</evidence>
<dbReference type="GO" id="GO:0032454">
    <property type="term" value="F:histone H3K9 demethylase activity"/>
    <property type="evidence" value="ECO:0007669"/>
    <property type="project" value="TreeGrafter"/>
</dbReference>
<feature type="region of interest" description="Disordered" evidence="1">
    <location>
        <begin position="524"/>
        <end position="543"/>
    </location>
</feature>
<dbReference type="OrthoDB" id="9547406at2759"/>
<dbReference type="InterPro" id="IPR017956">
    <property type="entry name" value="AT_hook_DNA-bd_motif"/>
</dbReference>
<gene>
    <name evidence="2" type="ORF">Vretimale_16239</name>
</gene>
<dbReference type="PROSITE" id="PS51184">
    <property type="entry name" value="JMJC"/>
    <property type="match status" value="1"/>
</dbReference>
<dbReference type="GO" id="GO:0005634">
    <property type="term" value="C:nucleus"/>
    <property type="evidence" value="ECO:0007669"/>
    <property type="project" value="TreeGrafter"/>
</dbReference>
<dbReference type="GO" id="GO:0051864">
    <property type="term" value="F:histone H3K36 demethylase activity"/>
    <property type="evidence" value="ECO:0007669"/>
    <property type="project" value="TreeGrafter"/>
</dbReference>
<dbReference type="EMBL" id="BNCQ01000046">
    <property type="protein sequence ID" value="GIM13086.1"/>
    <property type="molecule type" value="Genomic_DNA"/>
</dbReference>
<accession>A0A8J4LWK8</accession>
<dbReference type="InterPro" id="IPR003347">
    <property type="entry name" value="JmjC_dom"/>
</dbReference>
<dbReference type="GO" id="GO:0010468">
    <property type="term" value="P:regulation of gene expression"/>
    <property type="evidence" value="ECO:0007669"/>
    <property type="project" value="TreeGrafter"/>
</dbReference>
<reference evidence="2" key="1">
    <citation type="journal article" date="2021" name="Proc. Natl. Acad. Sci. U.S.A.">
        <title>Three genomes in the algal genus Volvox reveal the fate of a haploid sex-determining region after a transition to homothallism.</title>
        <authorList>
            <person name="Yamamoto K."/>
            <person name="Hamaji T."/>
            <person name="Kawai-Toyooka H."/>
            <person name="Matsuzaki R."/>
            <person name="Takahashi F."/>
            <person name="Nishimura Y."/>
            <person name="Kawachi M."/>
            <person name="Noguchi H."/>
            <person name="Minakuchi Y."/>
            <person name="Umen J.G."/>
            <person name="Toyoda A."/>
            <person name="Nozaki H."/>
        </authorList>
    </citation>
    <scope>NUCLEOTIDE SEQUENCE</scope>
    <source>
        <strain evidence="2">NIES-3785</strain>
    </source>
</reference>